<evidence type="ECO:0000256" key="2">
    <source>
        <dbReference type="SAM" id="Phobius"/>
    </source>
</evidence>
<feature type="compositionally biased region" description="Polar residues" evidence="1">
    <location>
        <begin position="478"/>
        <end position="488"/>
    </location>
</feature>
<gene>
    <name evidence="3" type="ORF">OZSIB_0632</name>
</gene>
<feature type="region of interest" description="Disordered" evidence="1">
    <location>
        <begin position="329"/>
        <end position="490"/>
    </location>
</feature>
<keyword evidence="2" id="KW-0472">Membrane</keyword>
<reference evidence="3 4" key="1">
    <citation type="submission" date="2018-05" db="EMBL/GenBank/DDBJ databases">
        <title>A metagenomic window into the 2 km-deep terrestrial subsurface aquifer revealed taxonomically and functionally diverse microbial community comprising novel uncultured bacterial lineages.</title>
        <authorList>
            <person name="Kadnikov V.V."/>
            <person name="Mardanov A.V."/>
            <person name="Beletsky A.V."/>
            <person name="Banks D."/>
            <person name="Pimenov N.V."/>
            <person name="Frank Y.A."/>
            <person name="Karnachuk O.V."/>
            <person name="Ravin N.V."/>
        </authorList>
    </citation>
    <scope>NUCLEOTIDE SEQUENCE [LARGE SCALE GENOMIC DNA]</scope>
    <source>
        <strain evidence="3">BY5</strain>
    </source>
</reference>
<evidence type="ECO:0000313" key="3">
    <source>
        <dbReference type="EMBL" id="RCK81498.1"/>
    </source>
</evidence>
<keyword evidence="2" id="KW-1133">Transmembrane helix</keyword>
<feature type="transmembrane region" description="Helical" evidence="2">
    <location>
        <begin position="132"/>
        <end position="150"/>
    </location>
</feature>
<accession>A0A367ZTN0</accession>
<dbReference type="EMBL" id="QOQW01000001">
    <property type="protein sequence ID" value="RCK81498.1"/>
    <property type="molecule type" value="Genomic_DNA"/>
</dbReference>
<evidence type="ECO:0000256" key="1">
    <source>
        <dbReference type="SAM" id="MobiDB-lite"/>
    </source>
</evidence>
<dbReference type="Proteomes" id="UP000252355">
    <property type="component" value="Unassembled WGS sequence"/>
</dbReference>
<proteinExistence type="predicted"/>
<comment type="caution">
    <text evidence="3">The sequence shown here is derived from an EMBL/GenBank/DDBJ whole genome shotgun (WGS) entry which is preliminary data.</text>
</comment>
<feature type="compositionally biased region" description="Low complexity" evidence="1">
    <location>
        <begin position="335"/>
        <end position="353"/>
    </location>
</feature>
<dbReference type="AlphaFoldDB" id="A0A367ZTN0"/>
<sequence>MHAFLAILEREKQTLEERAFVFRLARVGRATLLPASLLLGAAWWTGTWTLLLAGVAVPLAAVIWLRRGRPRLSLAEAARAVDTAQHLNELLTTAQEFAPREQESPVLAELMMEADRRVQGVESAPPGRWERLEPIILIALFLALLWLNLWRPADGSAAAIRAVQEAVKAFQGDSRERRELERAVQALQKAGSTDERQQAADRLQASVRGADPSQDLRQAGEALAQSPISQGVGLPLSRGETGQAAKAAAALATQLGAGLSPTQTASLRQALDNAQARLNHGATQDLRASLQEMRNNLDNPERLQQAAQQVAKELERLARRQESLQRINQRLSNLQPPSSSSTPGSQTGSDGQPGPSGPSGGTSSLDRPAGEGQNPGERPGSSTGKGPNPGQGREPGPGTTATTGAGQRTGQGTGTGGGPQSGQVPWQPPPGQAKGPTPGTTSGAGGKQAGGQVTQDPQKIVKEGKGQKPPPGRVLDFNGQTEQATSPQWLADYDKGALLTEEERRRWQAGQETAARSREIDEFCQRHRAAPRLRRFLRDFYALPASPPHPPSRERQDEGASRPTPTPRR</sequence>
<feature type="compositionally biased region" description="Basic and acidic residues" evidence="1">
    <location>
        <begin position="551"/>
        <end position="560"/>
    </location>
</feature>
<name>A0A367ZTN0_9BACT</name>
<feature type="compositionally biased region" description="Gly residues" evidence="1">
    <location>
        <begin position="407"/>
        <end position="420"/>
    </location>
</feature>
<feature type="region of interest" description="Disordered" evidence="1">
    <location>
        <begin position="541"/>
        <end position="569"/>
    </location>
</feature>
<feature type="region of interest" description="Disordered" evidence="1">
    <location>
        <begin position="185"/>
        <end position="222"/>
    </location>
</feature>
<organism evidence="3 4">
    <name type="scientific">Candidatus Ozemobacter sibiricus</name>
    <dbReference type="NCBI Taxonomy" id="2268124"/>
    <lineage>
        <taxon>Bacteria</taxon>
        <taxon>Candidatus Ozemobacteria</taxon>
        <taxon>Candidatus Ozemobacterales</taxon>
        <taxon>Candidatus Ozemobacteraceae</taxon>
        <taxon>Candidatus Ozemobacter</taxon>
    </lineage>
</organism>
<feature type="transmembrane region" description="Helical" evidence="2">
    <location>
        <begin position="41"/>
        <end position="65"/>
    </location>
</feature>
<evidence type="ECO:0000313" key="4">
    <source>
        <dbReference type="Proteomes" id="UP000252355"/>
    </source>
</evidence>
<feature type="compositionally biased region" description="Low complexity" evidence="1">
    <location>
        <begin position="396"/>
        <end position="406"/>
    </location>
</feature>
<keyword evidence="2" id="KW-0812">Transmembrane</keyword>
<protein>
    <submittedName>
        <fullName evidence="3">Uncharacterized protein</fullName>
    </submittedName>
</protein>